<evidence type="ECO:0000256" key="2">
    <source>
        <dbReference type="ARBA" id="ARBA00023315"/>
    </source>
</evidence>
<evidence type="ECO:0000259" key="6">
    <source>
        <dbReference type="PROSITE" id="PS51186"/>
    </source>
</evidence>
<accession>A0ABC9BN52</accession>
<keyword evidence="5" id="KW-0471">Melatonin biosynthesis</keyword>
<dbReference type="PANTHER" id="PTHR43626">
    <property type="entry name" value="ACYL-COA N-ACYLTRANSFERASE"/>
    <property type="match status" value="1"/>
</dbReference>
<evidence type="ECO:0000256" key="3">
    <source>
        <dbReference type="ARBA" id="ARBA00037926"/>
    </source>
</evidence>
<dbReference type="PANTHER" id="PTHR43626:SF1">
    <property type="entry name" value="GCN5-RELATED N-ACETYLTRANSFERASE 1, CHLOROPLASTIC"/>
    <property type="match status" value="1"/>
</dbReference>
<keyword evidence="2" id="KW-0012">Acyltransferase</keyword>
<dbReference type="FunFam" id="3.40.630.30:FF:000059">
    <property type="entry name" value="Putative acetyltransferase NSI"/>
    <property type="match status" value="1"/>
</dbReference>
<comment type="pathway">
    <text evidence="3">Aromatic compound metabolism; melatonin biosynthesis; melatonin from serotonin: step 1/2.</text>
</comment>
<dbReference type="AlphaFoldDB" id="A0ABC9BN52"/>
<reference evidence="7 8" key="2">
    <citation type="submission" date="2024-10" db="EMBL/GenBank/DDBJ databases">
        <authorList>
            <person name="Ryan C."/>
        </authorList>
    </citation>
    <scope>NUCLEOTIDE SEQUENCE [LARGE SCALE GENOMIC DNA]</scope>
</reference>
<dbReference type="EMBL" id="OZ075136">
    <property type="protein sequence ID" value="CAL5004643.1"/>
    <property type="molecule type" value="Genomic_DNA"/>
</dbReference>
<dbReference type="Gene3D" id="3.40.630.30">
    <property type="match status" value="1"/>
</dbReference>
<gene>
    <name evidence="7" type="ORF">URODEC1_LOCUS67001</name>
</gene>
<evidence type="ECO:0000313" key="7">
    <source>
        <dbReference type="EMBL" id="CAL5004643.1"/>
    </source>
</evidence>
<dbReference type="Proteomes" id="UP001497457">
    <property type="component" value="Chromosome 26rd"/>
</dbReference>
<evidence type="ECO:0000256" key="1">
    <source>
        <dbReference type="ARBA" id="ARBA00022679"/>
    </source>
</evidence>
<dbReference type="InterPro" id="IPR016181">
    <property type="entry name" value="Acyl_CoA_acyltransferase"/>
</dbReference>
<keyword evidence="8" id="KW-1185">Reference proteome</keyword>
<keyword evidence="1" id="KW-0808">Transferase</keyword>
<evidence type="ECO:0000313" key="8">
    <source>
        <dbReference type="Proteomes" id="UP001497457"/>
    </source>
</evidence>
<dbReference type="CDD" id="cd04301">
    <property type="entry name" value="NAT_SF"/>
    <property type="match status" value="1"/>
</dbReference>
<dbReference type="InterPro" id="IPR045039">
    <property type="entry name" value="NSI-like"/>
</dbReference>
<proteinExistence type="predicted"/>
<dbReference type="GO" id="GO:0005737">
    <property type="term" value="C:cytoplasm"/>
    <property type="evidence" value="ECO:0007669"/>
    <property type="project" value="UniProtKB-ARBA"/>
</dbReference>
<dbReference type="EC" id="2.3.1.87" evidence="4"/>
<protein>
    <recommendedName>
        <fullName evidence="4">aralkylamine N-acetyltransferase</fullName>
        <ecNumber evidence="4">2.3.1.87</ecNumber>
    </recommendedName>
</protein>
<dbReference type="InterPro" id="IPR000182">
    <property type="entry name" value="GNAT_dom"/>
</dbReference>
<evidence type="ECO:0000256" key="5">
    <source>
        <dbReference type="ARBA" id="ARBA00043260"/>
    </source>
</evidence>
<sequence length="246" mass="26558">MRGVAALDCRSNGRCKDKLPYLGSRATQRAEEAAAGSMISVHHSSSIAMPMQLLRPRVTPAGLNNPPKAEAVAVRRRPGPGPRACACLSLTVSDAELSSRGFAVRRTAEGIDVAALNEVFARVGFPRRQEERLRRALQHSRVVWLEAAGDRRPVAFARAAGDGVFNAVVWDVVVEPSCQGLGLGRAVMERLVQDLRRDGVANIVLYAEPRVVGFYKLLDFAMDPDGIRGMAYYRSANSSSAAATSL</sequence>
<evidence type="ECO:0000256" key="4">
    <source>
        <dbReference type="ARBA" id="ARBA00039114"/>
    </source>
</evidence>
<feature type="domain" description="N-acetyltransferase" evidence="6">
    <location>
        <begin position="102"/>
        <end position="246"/>
    </location>
</feature>
<dbReference type="Pfam" id="PF00583">
    <property type="entry name" value="Acetyltransf_1"/>
    <property type="match status" value="1"/>
</dbReference>
<name>A0ABC9BN52_9POAL</name>
<reference evidence="8" key="1">
    <citation type="submission" date="2024-06" db="EMBL/GenBank/DDBJ databases">
        <authorList>
            <person name="Ryan C."/>
        </authorList>
    </citation>
    <scope>NUCLEOTIDE SEQUENCE [LARGE SCALE GENOMIC DNA]</scope>
</reference>
<dbReference type="SUPFAM" id="SSF55729">
    <property type="entry name" value="Acyl-CoA N-acyltransferases (Nat)"/>
    <property type="match status" value="1"/>
</dbReference>
<dbReference type="GO" id="GO:0030187">
    <property type="term" value="P:melatonin biosynthetic process"/>
    <property type="evidence" value="ECO:0007669"/>
    <property type="project" value="UniProtKB-KW"/>
</dbReference>
<dbReference type="GO" id="GO:0004059">
    <property type="term" value="F:aralkylamine N-acetyltransferase activity"/>
    <property type="evidence" value="ECO:0007669"/>
    <property type="project" value="UniProtKB-EC"/>
</dbReference>
<dbReference type="PROSITE" id="PS51186">
    <property type="entry name" value="GNAT"/>
    <property type="match status" value="1"/>
</dbReference>
<organism evidence="7 8">
    <name type="scientific">Urochloa decumbens</name>
    <dbReference type="NCBI Taxonomy" id="240449"/>
    <lineage>
        <taxon>Eukaryota</taxon>
        <taxon>Viridiplantae</taxon>
        <taxon>Streptophyta</taxon>
        <taxon>Embryophyta</taxon>
        <taxon>Tracheophyta</taxon>
        <taxon>Spermatophyta</taxon>
        <taxon>Magnoliopsida</taxon>
        <taxon>Liliopsida</taxon>
        <taxon>Poales</taxon>
        <taxon>Poaceae</taxon>
        <taxon>PACMAD clade</taxon>
        <taxon>Panicoideae</taxon>
        <taxon>Panicodae</taxon>
        <taxon>Paniceae</taxon>
        <taxon>Melinidinae</taxon>
        <taxon>Urochloa</taxon>
    </lineage>
</organism>